<feature type="compositionally biased region" description="Acidic residues" evidence="1">
    <location>
        <begin position="370"/>
        <end position="379"/>
    </location>
</feature>
<organism evidence="3">
    <name type="scientific">Caenorhabditis remanei</name>
    <name type="common">Caenorhabditis vulgaris</name>
    <dbReference type="NCBI Taxonomy" id="31234"/>
    <lineage>
        <taxon>Eukaryota</taxon>
        <taxon>Metazoa</taxon>
        <taxon>Ecdysozoa</taxon>
        <taxon>Nematoda</taxon>
        <taxon>Chromadorea</taxon>
        <taxon>Rhabditida</taxon>
        <taxon>Rhabditina</taxon>
        <taxon>Rhabditomorpha</taxon>
        <taxon>Rhabditoidea</taxon>
        <taxon>Rhabditidae</taxon>
        <taxon>Peloderinae</taxon>
        <taxon>Caenorhabditis</taxon>
    </lineage>
</organism>
<feature type="compositionally biased region" description="Polar residues" evidence="1">
    <location>
        <begin position="319"/>
        <end position="333"/>
    </location>
</feature>
<dbReference type="HOGENOM" id="CLU_544283_0_0_1"/>
<dbReference type="AlphaFoldDB" id="E3NPG7"/>
<name>E3NPG7_CAERE</name>
<gene>
    <name evidence="2" type="ORF">CRE_18310</name>
</gene>
<feature type="compositionally biased region" description="Polar residues" evidence="1">
    <location>
        <begin position="295"/>
        <end position="305"/>
    </location>
</feature>
<feature type="region of interest" description="Disordered" evidence="1">
    <location>
        <begin position="82"/>
        <end position="395"/>
    </location>
</feature>
<dbReference type="EMBL" id="DS269370">
    <property type="protein sequence ID" value="EFP13227.1"/>
    <property type="molecule type" value="Genomic_DNA"/>
</dbReference>
<feature type="compositionally biased region" description="Basic and acidic residues" evidence="1">
    <location>
        <begin position="209"/>
        <end position="220"/>
    </location>
</feature>
<protein>
    <submittedName>
        <fullName evidence="2">Uncharacterized protein</fullName>
    </submittedName>
</protein>
<dbReference type="InParanoid" id="E3NPG7"/>
<feature type="compositionally biased region" description="Acidic residues" evidence="1">
    <location>
        <begin position="221"/>
        <end position="243"/>
    </location>
</feature>
<feature type="compositionally biased region" description="Acidic residues" evidence="1">
    <location>
        <begin position="120"/>
        <end position="137"/>
    </location>
</feature>
<reference evidence="2" key="1">
    <citation type="submission" date="2007-07" db="EMBL/GenBank/DDBJ databases">
        <title>PCAP assembly of the Caenorhabditis remanei genome.</title>
        <authorList>
            <consortium name="The Caenorhabditis remanei Sequencing Consortium"/>
            <person name="Wilson R.K."/>
        </authorList>
    </citation>
    <scope>NUCLEOTIDE SEQUENCE [LARGE SCALE GENOMIC DNA]</scope>
    <source>
        <strain evidence="2">PB4641</strain>
    </source>
</reference>
<evidence type="ECO:0000313" key="3">
    <source>
        <dbReference type="Proteomes" id="UP000008281"/>
    </source>
</evidence>
<dbReference type="Proteomes" id="UP000008281">
    <property type="component" value="Unassembled WGS sequence"/>
</dbReference>
<proteinExistence type="predicted"/>
<keyword evidence="3" id="KW-1185">Reference proteome</keyword>
<evidence type="ECO:0000313" key="2">
    <source>
        <dbReference type="EMBL" id="EFP13227.1"/>
    </source>
</evidence>
<evidence type="ECO:0000256" key="1">
    <source>
        <dbReference type="SAM" id="MobiDB-lite"/>
    </source>
</evidence>
<sequence>MRERGNQFREEHYIKFQPNLGTIDMAGIWSKNPNWKEFFELTSGMGWNSNVVSFSVFSFFWKVQTFQLRIAWLEHTGALSADVPSTSQPPPNRMAQTFQSHSERAKSAEASEPSTIGMDDQLDIDYDNDGQDFEMDEPSSTADFDVPESSGNSSRDDSEDIEARSVTPSDMLSVREQAAPCVAIELQDEEPHRQSPINGLEEDETEIVGVHDDNVEHPEQEEQEVPQEPEDDEGHEEDDEAPAEEQPHLPNGIPQMSPAHSERAQSAEASEPYAIGMDDQSEIDYDYDGQDVEMNESSNPASPSHFSPPADFDAPDYAGNSSRQSSEAPTNELEQGGAESVGAQEDVNVEHPEQQEQDMPQEEAPVNNEDHEEDDDAPAEEQPPHQDAPQESWERELDEDTMRLVMSNSDNPIQPEPIIPFSRTYSGSYLRWKEEEVTDWMKKVLVKGGYKAFRGYNGHHLHDAIYDRETRERTGFGEAFWKMIKCHLDNVYSYDPFIPRI</sequence>
<accession>E3NPG7</accession>
<feature type="compositionally biased region" description="Acidic residues" evidence="1">
    <location>
        <begin position="279"/>
        <end position="294"/>
    </location>
</feature>